<feature type="transmembrane region" description="Helical" evidence="1">
    <location>
        <begin position="67"/>
        <end position="88"/>
    </location>
</feature>
<sequence>MILSRFYMSYELNRPLTQQEKDNQLYQGKPTRLMGKTGEYMIEYDTVIRMNSTYMETVDKYYRNKGFVSSLFAPLFLICFGLILYAYGGMAYQYIIYKKVIPSLFDVSVLTAGFALLIYFSGKLTLKEWFATTHYPIRFNRKTQMIHVYRFNGTVLSIPWKAVFFTLTKYSGKMSEWCVDGHILADDKETVLDTFSLGFSGLFQELMLGYWEFIRCYMEEDGLQEQADIILLCPPIEQKKESYIFGLQYLMRMNSRLEWFVKLINFPFDLITSVARYIAMQTSKIPQWPQEVEEACQVDPDDPINVSAANNPVHLWRYVLANQTREERQALYDRQLSAYTRLQEKIAEKYRTTSEGTQNVG</sequence>
<organism evidence="3 4">
    <name type="scientific">Photorhabdus cinerea</name>
    <dbReference type="NCBI Taxonomy" id="471575"/>
    <lineage>
        <taxon>Bacteria</taxon>
        <taxon>Pseudomonadati</taxon>
        <taxon>Pseudomonadota</taxon>
        <taxon>Gammaproteobacteria</taxon>
        <taxon>Enterobacterales</taxon>
        <taxon>Morganellaceae</taxon>
        <taxon>Photorhabdus</taxon>
    </lineage>
</organism>
<dbReference type="AlphaFoldDB" id="A0A7X5TJM7"/>
<dbReference type="Pfam" id="PF20455">
    <property type="entry name" value="DUF6708"/>
    <property type="match status" value="1"/>
</dbReference>
<evidence type="ECO:0000259" key="2">
    <source>
        <dbReference type="Pfam" id="PF20455"/>
    </source>
</evidence>
<comment type="caution">
    <text evidence="3">The sequence shown here is derived from an EMBL/GenBank/DDBJ whole genome shotgun (WGS) entry which is preliminary data.</text>
</comment>
<evidence type="ECO:0000256" key="1">
    <source>
        <dbReference type="SAM" id="Phobius"/>
    </source>
</evidence>
<evidence type="ECO:0000313" key="3">
    <source>
        <dbReference type="EMBL" id="NHB94758.1"/>
    </source>
</evidence>
<name>A0A7X5TJM7_9GAMM</name>
<evidence type="ECO:0000313" key="4">
    <source>
        <dbReference type="Proteomes" id="UP000591844"/>
    </source>
</evidence>
<dbReference type="Proteomes" id="UP000591844">
    <property type="component" value="Unassembled WGS sequence"/>
</dbReference>
<keyword evidence="1" id="KW-0812">Transmembrane</keyword>
<keyword evidence="1" id="KW-0472">Membrane</keyword>
<protein>
    <recommendedName>
        <fullName evidence="2">DUF6708 domain-containing protein</fullName>
    </recommendedName>
</protein>
<accession>A0A7X5TJM7</accession>
<dbReference type="EMBL" id="PUJW01000077">
    <property type="protein sequence ID" value="NHB94758.1"/>
    <property type="molecule type" value="Genomic_DNA"/>
</dbReference>
<feature type="domain" description="DUF6708" evidence="2">
    <location>
        <begin position="115"/>
        <end position="299"/>
    </location>
</feature>
<dbReference type="InterPro" id="IPR046554">
    <property type="entry name" value="DUF6708"/>
</dbReference>
<dbReference type="RefSeq" id="WP_166310885.1">
    <property type="nucleotide sequence ID" value="NZ_CAWPIB010000077.1"/>
</dbReference>
<keyword evidence="1" id="KW-1133">Transmembrane helix</keyword>
<gene>
    <name evidence="3" type="ORF">C5469_22630</name>
</gene>
<feature type="transmembrane region" description="Helical" evidence="1">
    <location>
        <begin position="100"/>
        <end position="120"/>
    </location>
</feature>
<keyword evidence="4" id="KW-1185">Reference proteome</keyword>
<reference evidence="3 4" key="1">
    <citation type="submission" date="2018-02" db="EMBL/GenBank/DDBJ databases">
        <authorList>
            <person name="Machado R.A."/>
        </authorList>
    </citation>
    <scope>NUCLEOTIDE SEQUENCE [LARGE SCALE GENOMIC DNA]</scope>
    <source>
        <strain evidence="3 4">DSM 19724</strain>
    </source>
</reference>
<proteinExistence type="predicted"/>